<comment type="cofactor">
    <cofactor evidence="15">
        <name>Cu cation</name>
        <dbReference type="ChEBI" id="CHEBI:23378"/>
    </cofactor>
    <text evidence="15">Binds a copper A center.</text>
</comment>
<keyword evidence="17" id="KW-0732">Signal</keyword>
<keyword evidence="4 15" id="KW-0813">Transport</keyword>
<evidence type="ECO:0000256" key="9">
    <source>
        <dbReference type="ARBA" id="ARBA00022982"/>
    </source>
</evidence>
<evidence type="ECO:0000259" key="18">
    <source>
        <dbReference type="PROSITE" id="PS50857"/>
    </source>
</evidence>
<dbReference type="PANTHER" id="PTHR22888">
    <property type="entry name" value="CYTOCHROME C OXIDASE, SUBUNIT II"/>
    <property type="match status" value="1"/>
</dbReference>
<keyword evidence="9 15" id="KW-0249">Electron transport</keyword>
<feature type="transmembrane region" description="Helical" evidence="16">
    <location>
        <begin position="40"/>
        <end position="63"/>
    </location>
</feature>
<comment type="subcellular location">
    <subcellularLocation>
        <location evidence="1 15">Mitochondrion inner membrane</location>
        <topology evidence="1 15">Multi-pass membrane protein</topology>
    </subcellularLocation>
</comment>
<dbReference type="SUPFAM" id="SSF49503">
    <property type="entry name" value="Cupredoxins"/>
    <property type="match status" value="1"/>
</dbReference>
<evidence type="ECO:0000256" key="10">
    <source>
        <dbReference type="ARBA" id="ARBA00022989"/>
    </source>
</evidence>
<comment type="function">
    <text evidence="15">Component of the cytochrome c oxidase, the last enzyme in the mitochondrial electron transport chain which drives oxidative phosphorylation. The respiratory chain contains 3 multisubunit complexes succinate dehydrogenase (complex II, CII), ubiquinol-cytochrome c oxidoreductase (cytochrome b-c1 complex, complex III, CIII) and cytochrome c oxidase (complex IV, CIV), that cooperate to transfer electrons derived from NADH and succinate to molecular oxygen, creating an electrochemical gradient over the inner membrane that drives transmembrane transport and the ATP synthase. Cytochrome c oxidase is the component of the respiratory chain that catalyzes the reduction of oxygen to water. Electrons originating from reduced cytochrome c in the intermembrane space (IMS) are transferred via the dinuclear copper A center (CU(A)) of subunit 2 and heme A of subunit 1 to the active site in subunit 1, a binuclear center (BNC) formed by heme A3 and copper B (CU(B)). The BNC reduces molecular oxygen to 2 water molecules using 4 electrons from cytochrome c in the IMS and 4 protons from the mitochondrial matrix.</text>
</comment>
<dbReference type="InterPro" id="IPR001505">
    <property type="entry name" value="Copper_CuA"/>
</dbReference>
<feature type="chain" id="PRO_5014465515" description="Cytochrome c oxidase subunit 2" evidence="17">
    <location>
        <begin position="17"/>
        <end position="254"/>
    </location>
</feature>
<evidence type="ECO:0000256" key="7">
    <source>
        <dbReference type="ARBA" id="ARBA00022723"/>
    </source>
</evidence>
<keyword evidence="15" id="KW-0999">Mitochondrion inner membrane</keyword>
<evidence type="ECO:0000256" key="17">
    <source>
        <dbReference type="SAM" id="SignalP"/>
    </source>
</evidence>
<keyword evidence="12 15" id="KW-0496">Mitochondrion</keyword>
<comment type="similarity">
    <text evidence="2 15">Belongs to the cytochrome c oxidase subunit 2 family.</text>
</comment>
<dbReference type="VEuPathDB" id="FungiDB:Malapachy_1280"/>
<feature type="signal peptide" evidence="17">
    <location>
        <begin position="1"/>
        <end position="16"/>
    </location>
</feature>
<dbReference type="InterPro" id="IPR002429">
    <property type="entry name" value="CcO_II-like_C"/>
</dbReference>
<sequence>MFSYVLSLFFTSSLLCDSPERWQMGPQDGASPIQEGIVELLSSVAFYLVIIVFGVAWAIFSAVKNFSEKKNPLTYHFSHGTTIELVWTITPAFVLIAIAFPSFKLLYLTDEVFSPSMTIKAVGHQWYWSYEYSDFLNEDGESIEFDSYMIPESDITDGQLRLLDVDNNVVVPVDTTIRFIITGQDVIHSFAVPSLGIKVDGIPGRLNQVGTIIEREGLFYGQCSELCGILHGFMPICIEAVTPEKYLDWMESVA</sequence>
<keyword evidence="20" id="KW-0560">Oxidoreductase</keyword>
<evidence type="ECO:0000256" key="11">
    <source>
        <dbReference type="ARBA" id="ARBA00023008"/>
    </source>
</evidence>
<evidence type="ECO:0000256" key="2">
    <source>
        <dbReference type="ARBA" id="ARBA00007866"/>
    </source>
</evidence>
<organism evidence="20">
    <name type="scientific">Malassezia pachydermatis</name>
    <dbReference type="NCBI Taxonomy" id="77020"/>
    <lineage>
        <taxon>Eukaryota</taxon>
        <taxon>Fungi</taxon>
        <taxon>Dikarya</taxon>
        <taxon>Basidiomycota</taxon>
        <taxon>Ustilaginomycotina</taxon>
        <taxon>Malasseziomycetes</taxon>
        <taxon>Malasseziales</taxon>
        <taxon>Malasseziaceae</taxon>
        <taxon>Malassezia</taxon>
    </lineage>
</organism>
<dbReference type="Gene3D" id="2.60.40.420">
    <property type="entry name" value="Cupredoxins - blue copper proteins"/>
    <property type="match status" value="1"/>
</dbReference>
<evidence type="ECO:0000256" key="15">
    <source>
        <dbReference type="RuleBase" id="RU000457"/>
    </source>
</evidence>
<dbReference type="FunFam" id="2.60.40.420:FF:000001">
    <property type="entry name" value="Cytochrome c oxidase subunit 2"/>
    <property type="match status" value="1"/>
</dbReference>
<dbReference type="GO" id="GO:0016491">
    <property type="term" value="F:oxidoreductase activity"/>
    <property type="evidence" value="ECO:0007669"/>
    <property type="project" value="UniProtKB-KW"/>
</dbReference>
<dbReference type="InterPro" id="IPR036257">
    <property type="entry name" value="Cyt_c_oxidase_su2_TM_sf"/>
</dbReference>
<dbReference type="Pfam" id="PF00116">
    <property type="entry name" value="COX2"/>
    <property type="match status" value="1"/>
</dbReference>
<dbReference type="PROSITE" id="PS50857">
    <property type="entry name" value="COX2_CUA"/>
    <property type="match status" value="1"/>
</dbReference>
<evidence type="ECO:0000256" key="5">
    <source>
        <dbReference type="ARBA" id="ARBA00022660"/>
    </source>
</evidence>
<keyword evidence="6 15" id="KW-0812">Transmembrane</keyword>
<dbReference type="AlphaFoldDB" id="A0A2I6QCN7"/>
<geneLocation type="mitochondrion" evidence="20"/>
<feature type="domain" description="Cytochrome oxidase subunit II transmembrane region profile" evidence="19">
    <location>
        <begin position="18"/>
        <end position="113"/>
    </location>
</feature>
<dbReference type="PROSITE" id="PS50999">
    <property type="entry name" value="COX2_TM"/>
    <property type="match status" value="1"/>
</dbReference>
<evidence type="ECO:0000256" key="1">
    <source>
        <dbReference type="ARBA" id="ARBA00004448"/>
    </source>
</evidence>
<protein>
    <recommendedName>
        <fullName evidence="3 15">Cytochrome c oxidase subunit 2</fullName>
    </recommendedName>
</protein>
<keyword evidence="13 15" id="KW-0472">Membrane</keyword>
<comment type="catalytic activity">
    <reaction evidence="14">
        <text>4 Fe(II)-[cytochrome c] + O2 + 8 H(+)(in) = 4 Fe(III)-[cytochrome c] + 2 H2O + 4 H(+)(out)</text>
        <dbReference type="Rhea" id="RHEA:11436"/>
        <dbReference type="Rhea" id="RHEA-COMP:10350"/>
        <dbReference type="Rhea" id="RHEA-COMP:14399"/>
        <dbReference type="ChEBI" id="CHEBI:15377"/>
        <dbReference type="ChEBI" id="CHEBI:15378"/>
        <dbReference type="ChEBI" id="CHEBI:15379"/>
        <dbReference type="ChEBI" id="CHEBI:29033"/>
        <dbReference type="ChEBI" id="CHEBI:29034"/>
        <dbReference type="EC" id="7.1.1.9"/>
    </reaction>
    <physiologicalReaction direction="left-to-right" evidence="14">
        <dbReference type="Rhea" id="RHEA:11437"/>
    </physiologicalReaction>
</comment>
<name>A0A2I6QCN7_9BASI</name>
<dbReference type="GO" id="GO:0005507">
    <property type="term" value="F:copper ion binding"/>
    <property type="evidence" value="ECO:0007669"/>
    <property type="project" value="InterPro"/>
</dbReference>
<evidence type="ECO:0000256" key="8">
    <source>
        <dbReference type="ARBA" id="ARBA00022967"/>
    </source>
</evidence>
<dbReference type="GO" id="GO:0045277">
    <property type="term" value="C:respiratory chain complex IV"/>
    <property type="evidence" value="ECO:0007669"/>
    <property type="project" value="UniProtKB-ARBA"/>
</dbReference>
<gene>
    <name evidence="20" type="primary">cox2</name>
</gene>
<dbReference type="InterPro" id="IPR008972">
    <property type="entry name" value="Cupredoxin"/>
</dbReference>
<feature type="transmembrane region" description="Helical" evidence="16">
    <location>
        <begin position="84"/>
        <end position="107"/>
    </location>
</feature>
<dbReference type="InterPro" id="IPR014222">
    <property type="entry name" value="Cyt_c_oxidase_su2"/>
</dbReference>
<dbReference type="NCBIfam" id="TIGR02866">
    <property type="entry name" value="CoxB"/>
    <property type="match status" value="1"/>
</dbReference>
<dbReference type="PANTHER" id="PTHR22888:SF9">
    <property type="entry name" value="CYTOCHROME C OXIDASE SUBUNIT 2"/>
    <property type="match status" value="1"/>
</dbReference>
<dbReference type="FunFam" id="1.10.287.90:FF:000004">
    <property type="entry name" value="Cytochrome c oxidase subunit 2"/>
    <property type="match status" value="1"/>
</dbReference>
<dbReference type="CDD" id="cd13912">
    <property type="entry name" value="CcO_II_C"/>
    <property type="match status" value="1"/>
</dbReference>
<dbReference type="InterPro" id="IPR011759">
    <property type="entry name" value="Cyt_c_oxidase_su2_TM_dom"/>
</dbReference>
<dbReference type="InterPro" id="IPR034210">
    <property type="entry name" value="CcO_II_C"/>
</dbReference>
<dbReference type="GO" id="GO:0006123">
    <property type="term" value="P:mitochondrial electron transport, cytochrome c to oxygen"/>
    <property type="evidence" value="ECO:0007669"/>
    <property type="project" value="UniProtKB-ARBA"/>
</dbReference>
<feature type="domain" description="Cytochrome oxidase subunit II copper A binding" evidence="18">
    <location>
        <begin position="114"/>
        <end position="252"/>
    </location>
</feature>
<keyword evidence="7 15" id="KW-0479">Metal-binding</keyword>
<dbReference type="Gene3D" id="1.10.287.90">
    <property type="match status" value="1"/>
</dbReference>
<dbReference type="InterPro" id="IPR045187">
    <property type="entry name" value="CcO_II"/>
</dbReference>
<dbReference type="GO" id="GO:0004129">
    <property type="term" value="F:cytochrome-c oxidase activity"/>
    <property type="evidence" value="ECO:0007669"/>
    <property type="project" value="UniProtKB-EC"/>
</dbReference>
<dbReference type="PROSITE" id="PS00078">
    <property type="entry name" value="COX2"/>
    <property type="match status" value="1"/>
</dbReference>
<evidence type="ECO:0000259" key="19">
    <source>
        <dbReference type="PROSITE" id="PS50999"/>
    </source>
</evidence>
<dbReference type="SUPFAM" id="SSF81464">
    <property type="entry name" value="Cytochrome c oxidase subunit II-like, transmembrane region"/>
    <property type="match status" value="1"/>
</dbReference>
<evidence type="ECO:0000256" key="16">
    <source>
        <dbReference type="SAM" id="Phobius"/>
    </source>
</evidence>
<evidence type="ECO:0000256" key="3">
    <source>
        <dbReference type="ARBA" id="ARBA00015946"/>
    </source>
</evidence>
<dbReference type="Pfam" id="PF02790">
    <property type="entry name" value="COX2_TM"/>
    <property type="match status" value="1"/>
</dbReference>
<reference evidence="20" key="1">
    <citation type="submission" date="2017-04" db="EMBL/GenBank/DDBJ databases">
        <authorList>
            <person name="Afonso C.L."/>
            <person name="Miller P.J."/>
            <person name="Scott M.A."/>
            <person name="Spackman E."/>
            <person name="Goraichik I."/>
            <person name="Dimitrov K.M."/>
            <person name="Suarez D.L."/>
            <person name="Swayne D.E."/>
        </authorList>
    </citation>
    <scope>NUCLEOTIDE SEQUENCE</scope>
</reference>
<evidence type="ECO:0000256" key="14">
    <source>
        <dbReference type="ARBA" id="ARBA00049512"/>
    </source>
</evidence>
<keyword evidence="8" id="KW-1278">Translocase</keyword>
<keyword evidence="10 16" id="KW-1133">Transmembrane helix</keyword>
<dbReference type="PRINTS" id="PR01166">
    <property type="entry name" value="CYCOXIDASEII"/>
</dbReference>
<proteinExistence type="inferred from homology"/>
<keyword evidence="11 15" id="KW-0186">Copper</keyword>
<dbReference type="EMBL" id="KY911092">
    <property type="protein sequence ID" value="AUN28147.1"/>
    <property type="molecule type" value="Genomic_DNA"/>
</dbReference>
<evidence type="ECO:0000313" key="20">
    <source>
        <dbReference type="EMBL" id="AUN28147.1"/>
    </source>
</evidence>
<dbReference type="GO" id="GO:0005743">
    <property type="term" value="C:mitochondrial inner membrane"/>
    <property type="evidence" value="ECO:0007669"/>
    <property type="project" value="UniProtKB-SubCell"/>
</dbReference>
<keyword evidence="5 15" id="KW-0679">Respiratory chain</keyword>
<evidence type="ECO:0000256" key="6">
    <source>
        <dbReference type="ARBA" id="ARBA00022692"/>
    </source>
</evidence>
<accession>A0A2I6QCN7</accession>
<evidence type="ECO:0000256" key="12">
    <source>
        <dbReference type="ARBA" id="ARBA00023128"/>
    </source>
</evidence>
<evidence type="ECO:0000256" key="13">
    <source>
        <dbReference type="ARBA" id="ARBA00023136"/>
    </source>
</evidence>
<evidence type="ECO:0000256" key="4">
    <source>
        <dbReference type="ARBA" id="ARBA00022448"/>
    </source>
</evidence>